<accession>A0ABP1Q580</accession>
<proteinExistence type="inferred from homology"/>
<evidence type="ECO:0000313" key="3">
    <source>
        <dbReference type="Proteomes" id="UP001642540"/>
    </source>
</evidence>
<evidence type="ECO:0000256" key="1">
    <source>
        <dbReference type="ARBA" id="ARBA00007478"/>
    </source>
</evidence>
<organism evidence="2 3">
    <name type="scientific">Orchesella dallaii</name>
    <dbReference type="NCBI Taxonomy" id="48710"/>
    <lineage>
        <taxon>Eukaryota</taxon>
        <taxon>Metazoa</taxon>
        <taxon>Ecdysozoa</taxon>
        <taxon>Arthropoda</taxon>
        <taxon>Hexapoda</taxon>
        <taxon>Collembola</taxon>
        <taxon>Entomobryomorpha</taxon>
        <taxon>Entomobryoidea</taxon>
        <taxon>Orchesellidae</taxon>
        <taxon>Orchesellinae</taxon>
        <taxon>Orchesella</taxon>
    </lineage>
</organism>
<dbReference type="PANTHER" id="PTHR14894:SF0">
    <property type="entry name" value="CDK5 REGULATORY SUBUNIT-ASSOCIATED PROTEIN 3"/>
    <property type="match status" value="1"/>
</dbReference>
<dbReference type="Pfam" id="PF05600">
    <property type="entry name" value="CDK5RAP3"/>
    <property type="match status" value="1"/>
</dbReference>
<name>A0ABP1Q580_9HEXA</name>
<dbReference type="PANTHER" id="PTHR14894">
    <property type="entry name" value="CDK5 REGULATORY SUBUNIT-ASSOCIATED PROTEIN 3"/>
    <property type="match status" value="1"/>
</dbReference>
<gene>
    <name evidence="2" type="ORF">ODALV1_LOCUS7429</name>
</gene>
<dbReference type="EMBL" id="CAXLJM020000023">
    <property type="protein sequence ID" value="CAL8089615.1"/>
    <property type="molecule type" value="Genomic_DNA"/>
</dbReference>
<evidence type="ECO:0008006" key="4">
    <source>
        <dbReference type="Google" id="ProtNLM"/>
    </source>
</evidence>
<reference evidence="2 3" key="1">
    <citation type="submission" date="2024-08" db="EMBL/GenBank/DDBJ databases">
        <authorList>
            <person name="Cucini C."/>
            <person name="Frati F."/>
        </authorList>
    </citation>
    <scope>NUCLEOTIDE SEQUENCE [LARGE SCALE GENOMIC DNA]</scope>
</reference>
<dbReference type="Proteomes" id="UP001642540">
    <property type="component" value="Unassembled WGS sequence"/>
</dbReference>
<sequence>MTQMELQNIPIDVHANKLVDWLISRHHCTKEWPEKIAIVRQKINTAIKDMPEHATISKILRDASPINYFHCVRIVEVLKETEADSKNFLGMYGSQRMKDWQEVLKLYQKDCLYLAECGAILARNVIYEVPAMKRLVSKAEQSIQECQKKEASSRKQAQEYRDKFVHSCNQLGIKLENFDPKNSNAKPPSAASIGNQLIALMSHELPEIFNKIANKSQDVNEAVTFYRQFLKSTIGLKEDQEKTCLGLLRLVIDKGNVTTYEWKYGEAPLKVESSVVTYQFEEDPADLNSGNGGLDLDADAGDIDFGEDIQLETGDIDWGGIESSDDIQIDFSVDNLEVETSGIVLEEDGVEGGVARNEEALSLLENPETRNFFIDELLELEGFLLQRIEEKKTEKPNEMMLSSHGDTLSVETLEKYLRLTNQVFQMFNENKTKQLLLVRESKRYTSRITESLLQNIKLAKKLDYAAENANQKNASLLAEIDSVKPKIQILSKQSRELQTELAKELSVKYNNRPVYITGGL</sequence>
<evidence type="ECO:0000313" key="2">
    <source>
        <dbReference type="EMBL" id="CAL8089615.1"/>
    </source>
</evidence>
<dbReference type="InterPro" id="IPR008491">
    <property type="entry name" value="CDK5RAP3"/>
</dbReference>
<keyword evidence="3" id="KW-1185">Reference proteome</keyword>
<protein>
    <recommendedName>
        <fullName evidence="4">CDK5 regulatory subunit-associated protein 3</fullName>
    </recommendedName>
</protein>
<comment type="similarity">
    <text evidence="1">Belongs to the CDK5RAP3 family.</text>
</comment>
<comment type="caution">
    <text evidence="2">The sequence shown here is derived from an EMBL/GenBank/DDBJ whole genome shotgun (WGS) entry which is preliminary data.</text>
</comment>